<gene>
    <name evidence="2" type="ORF">ACFSCW_11445</name>
</gene>
<dbReference type="Proteomes" id="UP001597115">
    <property type="component" value="Unassembled WGS sequence"/>
</dbReference>
<evidence type="ECO:0000256" key="1">
    <source>
        <dbReference type="SAM" id="SignalP"/>
    </source>
</evidence>
<proteinExistence type="predicted"/>
<name>A0ABW4I389_9SPHN</name>
<dbReference type="EMBL" id="JBHUDY010000001">
    <property type="protein sequence ID" value="MFD1612416.1"/>
    <property type="molecule type" value="Genomic_DNA"/>
</dbReference>
<comment type="caution">
    <text evidence="2">The sequence shown here is derived from an EMBL/GenBank/DDBJ whole genome shotgun (WGS) entry which is preliminary data.</text>
</comment>
<reference evidence="3" key="1">
    <citation type="journal article" date="2019" name="Int. J. Syst. Evol. Microbiol.">
        <title>The Global Catalogue of Microorganisms (GCM) 10K type strain sequencing project: providing services to taxonomists for standard genome sequencing and annotation.</title>
        <authorList>
            <consortium name="The Broad Institute Genomics Platform"/>
            <consortium name="The Broad Institute Genome Sequencing Center for Infectious Disease"/>
            <person name="Wu L."/>
            <person name="Ma J."/>
        </authorList>
    </citation>
    <scope>NUCLEOTIDE SEQUENCE [LARGE SCALE GENOMIC DNA]</scope>
    <source>
        <strain evidence="3">CGMCC 1.16275</strain>
    </source>
</reference>
<organism evidence="2 3">
    <name type="scientific">Sphingomonas tabacisoli</name>
    <dbReference type="NCBI Taxonomy" id="2249466"/>
    <lineage>
        <taxon>Bacteria</taxon>
        <taxon>Pseudomonadati</taxon>
        <taxon>Pseudomonadota</taxon>
        <taxon>Alphaproteobacteria</taxon>
        <taxon>Sphingomonadales</taxon>
        <taxon>Sphingomonadaceae</taxon>
        <taxon>Sphingomonas</taxon>
    </lineage>
</organism>
<keyword evidence="3" id="KW-1185">Reference proteome</keyword>
<evidence type="ECO:0000313" key="3">
    <source>
        <dbReference type="Proteomes" id="UP001597115"/>
    </source>
</evidence>
<feature type="chain" id="PRO_5045143527" evidence="1">
    <location>
        <begin position="21"/>
        <end position="135"/>
    </location>
</feature>
<protein>
    <submittedName>
        <fullName evidence="2">DUF3617 domain-containing protein</fullName>
    </submittedName>
</protein>
<dbReference type="RefSeq" id="WP_380889301.1">
    <property type="nucleotide sequence ID" value="NZ_JBHUDY010000001.1"/>
</dbReference>
<feature type="signal peptide" evidence="1">
    <location>
        <begin position="1"/>
        <end position="20"/>
    </location>
</feature>
<evidence type="ECO:0000313" key="2">
    <source>
        <dbReference type="EMBL" id="MFD1612416.1"/>
    </source>
</evidence>
<keyword evidence="1" id="KW-0732">Signal</keyword>
<accession>A0ABW4I389</accession>
<sequence>MRLLWIAPALGAALLLGAAAANTPILAFRSIEPGEWQLRALDNSEPVKKLCINDAYDLIQLRHPGAACSRFVLNNEAQTATVHYTCAGTGYGRTTLKVETSTLVRIDSQGLAGRSPFQVALEGRRVGACAQQAAR</sequence>